<dbReference type="Pfam" id="PF06985">
    <property type="entry name" value="HET"/>
    <property type="match status" value="1"/>
</dbReference>
<reference evidence="2" key="1">
    <citation type="journal article" date="2020" name="Stud. Mycol.">
        <title>101 Dothideomycetes genomes: a test case for predicting lifestyles and emergence of pathogens.</title>
        <authorList>
            <person name="Haridas S."/>
            <person name="Albert R."/>
            <person name="Binder M."/>
            <person name="Bloem J."/>
            <person name="Labutti K."/>
            <person name="Salamov A."/>
            <person name="Andreopoulos B."/>
            <person name="Baker S."/>
            <person name="Barry K."/>
            <person name="Bills G."/>
            <person name="Bluhm B."/>
            <person name="Cannon C."/>
            <person name="Castanera R."/>
            <person name="Culley D."/>
            <person name="Daum C."/>
            <person name="Ezra D."/>
            <person name="Gonzalez J."/>
            <person name="Henrissat B."/>
            <person name="Kuo A."/>
            <person name="Liang C."/>
            <person name="Lipzen A."/>
            <person name="Lutzoni F."/>
            <person name="Magnuson J."/>
            <person name="Mondo S."/>
            <person name="Nolan M."/>
            <person name="Ohm R."/>
            <person name="Pangilinan J."/>
            <person name="Park H.-J."/>
            <person name="Ramirez L."/>
            <person name="Alfaro M."/>
            <person name="Sun H."/>
            <person name="Tritt A."/>
            <person name="Yoshinaga Y."/>
            <person name="Zwiers L.-H."/>
            <person name="Turgeon B."/>
            <person name="Goodwin S."/>
            <person name="Spatafora J."/>
            <person name="Crous P."/>
            <person name="Grigoriev I."/>
        </authorList>
    </citation>
    <scope>NUCLEOTIDE SEQUENCE</scope>
    <source>
        <strain evidence="2">CBS 130266</strain>
    </source>
</reference>
<dbReference type="PANTHER" id="PTHR24148">
    <property type="entry name" value="ANKYRIN REPEAT DOMAIN-CONTAINING PROTEIN 39 HOMOLOG-RELATED"/>
    <property type="match status" value="1"/>
</dbReference>
<feature type="domain" description="Heterokaryon incompatibility" evidence="1">
    <location>
        <begin position="1"/>
        <end position="118"/>
    </location>
</feature>
<gene>
    <name evidence="2" type="ORF">EJ08DRAFT_575838</name>
</gene>
<name>A0A9P4TS54_9PEZI</name>
<dbReference type="InterPro" id="IPR010730">
    <property type="entry name" value="HET"/>
</dbReference>
<evidence type="ECO:0000259" key="1">
    <source>
        <dbReference type="Pfam" id="PF06985"/>
    </source>
</evidence>
<organism evidence="2 3">
    <name type="scientific">Tothia fuscella</name>
    <dbReference type="NCBI Taxonomy" id="1048955"/>
    <lineage>
        <taxon>Eukaryota</taxon>
        <taxon>Fungi</taxon>
        <taxon>Dikarya</taxon>
        <taxon>Ascomycota</taxon>
        <taxon>Pezizomycotina</taxon>
        <taxon>Dothideomycetes</taxon>
        <taxon>Pleosporomycetidae</taxon>
        <taxon>Venturiales</taxon>
        <taxon>Cylindrosympodiaceae</taxon>
        <taxon>Tothia</taxon>
    </lineage>
</organism>
<feature type="non-terminal residue" evidence="2">
    <location>
        <position position="118"/>
    </location>
</feature>
<dbReference type="AlphaFoldDB" id="A0A9P4TS54"/>
<keyword evidence="3" id="KW-1185">Reference proteome</keyword>
<feature type="non-terminal residue" evidence="2">
    <location>
        <position position="1"/>
    </location>
</feature>
<dbReference type="PANTHER" id="PTHR24148:SF73">
    <property type="entry name" value="HET DOMAIN PROTEIN (AFU_ORTHOLOGUE AFUA_8G01020)"/>
    <property type="match status" value="1"/>
</dbReference>
<dbReference type="Proteomes" id="UP000800235">
    <property type="component" value="Unassembled WGS sequence"/>
</dbReference>
<dbReference type="EMBL" id="MU007144">
    <property type="protein sequence ID" value="KAF2417128.1"/>
    <property type="molecule type" value="Genomic_DNA"/>
</dbReference>
<dbReference type="OrthoDB" id="2157530at2759"/>
<accession>A0A9P4TS54</accession>
<proteinExistence type="predicted"/>
<evidence type="ECO:0000313" key="3">
    <source>
        <dbReference type="Proteomes" id="UP000800235"/>
    </source>
</evidence>
<evidence type="ECO:0000313" key="2">
    <source>
        <dbReference type="EMBL" id="KAF2417128.1"/>
    </source>
</evidence>
<sequence>VTRNLFEVLLRLRKLDKGRLLWIDALIINQVDLAERGREVSKMLSRYSGAQGTIIWLGAPLENAQYGRMDIVAAMEFLSQPDLVVPKDQETGKWKPIRQAIEAIFCSRYWTRAWTVQE</sequence>
<protein>
    <recommendedName>
        <fullName evidence="1">Heterokaryon incompatibility domain-containing protein</fullName>
    </recommendedName>
</protein>
<comment type="caution">
    <text evidence="2">The sequence shown here is derived from an EMBL/GenBank/DDBJ whole genome shotgun (WGS) entry which is preliminary data.</text>
</comment>
<dbReference type="InterPro" id="IPR052895">
    <property type="entry name" value="HetReg/Transcr_Mod"/>
</dbReference>